<dbReference type="PANTHER" id="PTHR33050:SF7">
    <property type="entry name" value="RIBONUCLEASE H"/>
    <property type="match status" value="1"/>
</dbReference>
<comment type="caution">
    <text evidence="1">The sequence shown here is derived from an EMBL/GenBank/DDBJ whole genome shotgun (WGS) entry which is preliminary data.</text>
</comment>
<keyword evidence="2" id="KW-1185">Reference proteome</keyword>
<dbReference type="InterPro" id="IPR052055">
    <property type="entry name" value="Hepadnavirus_pol/RT"/>
</dbReference>
<dbReference type="PANTHER" id="PTHR33050">
    <property type="entry name" value="REVERSE TRANSCRIPTASE DOMAIN-CONTAINING PROTEIN"/>
    <property type="match status" value="1"/>
</dbReference>
<proteinExistence type="predicted"/>
<name>A0ABP0SRG2_9DINO</name>
<gene>
    <name evidence="1" type="ORF">CCMP2556_LOCUS53163</name>
</gene>
<dbReference type="InterPro" id="IPR043502">
    <property type="entry name" value="DNA/RNA_pol_sf"/>
</dbReference>
<evidence type="ECO:0000313" key="1">
    <source>
        <dbReference type="EMBL" id="CAK9114988.1"/>
    </source>
</evidence>
<dbReference type="EMBL" id="CAXAMN010028067">
    <property type="protein sequence ID" value="CAK9114988.1"/>
    <property type="molecule type" value="Genomic_DNA"/>
</dbReference>
<accession>A0ABP0SRG2</accession>
<dbReference type="SUPFAM" id="SSF56672">
    <property type="entry name" value="DNA/RNA polymerases"/>
    <property type="match status" value="1"/>
</dbReference>
<reference evidence="1 2" key="1">
    <citation type="submission" date="2024-02" db="EMBL/GenBank/DDBJ databases">
        <authorList>
            <person name="Chen Y."/>
            <person name="Shah S."/>
            <person name="Dougan E. K."/>
            <person name="Thang M."/>
            <person name="Chan C."/>
        </authorList>
    </citation>
    <scope>NUCLEOTIDE SEQUENCE [LARGE SCALE GENOMIC DNA]</scope>
</reference>
<evidence type="ECO:0008006" key="3">
    <source>
        <dbReference type="Google" id="ProtNLM"/>
    </source>
</evidence>
<protein>
    <recommendedName>
        <fullName evidence="3">DNA-directed DNA polymerase</fullName>
    </recommendedName>
</protein>
<organism evidence="1 2">
    <name type="scientific">Durusdinium trenchii</name>
    <dbReference type="NCBI Taxonomy" id="1381693"/>
    <lineage>
        <taxon>Eukaryota</taxon>
        <taxon>Sar</taxon>
        <taxon>Alveolata</taxon>
        <taxon>Dinophyceae</taxon>
        <taxon>Suessiales</taxon>
        <taxon>Symbiodiniaceae</taxon>
        <taxon>Durusdinium</taxon>
    </lineage>
</organism>
<dbReference type="Proteomes" id="UP001642484">
    <property type="component" value="Unassembled WGS sequence"/>
</dbReference>
<evidence type="ECO:0000313" key="2">
    <source>
        <dbReference type="Proteomes" id="UP001642484"/>
    </source>
</evidence>
<sequence length="1030" mass="116156">MIEVFAGFGILCATAKQCGLVGSLAVDKIRKTGAYSTIVQLDLRNQEDRALLEEWMQSDLFCWLHLAPVCGTASRARNIQRHWSDPKPLRSDDCPHGLPNLSEQDTTRVLIANDLFSYSCTLFAMAAAKGVLVTMENPTNSFFWLTDWFLRLRRTVELVIVDFQVCMYGGSRPKWTRLVGNFKELLQLAARCGNSHEHEPWRFAIDQEGKRVWATSLESKYPKQLRLAILQCVVQALHRHGAVLPPTHLQELQTHPLHLAQTAQISAGRQPRGSKLPQVVPDFATTGVFAVSSISEIPCNLMSKLPRPFDAHTLDGQGVTIPKGARFLRSYPLLPQLSEGEVMVQESGSESQKRRRGEESFGVVFGLPWTCESFIRKACEVGHPMLGEFNLSEDLAIAVNKQLEFTEQQMANYRMAWCRKWLARATELAALETEDLAKRPTHVQQNTMNKRLLLTEEILRDIGYNDLGVVDILRKGSTLVGEVEACPVFQEQYKPCMATLAQLKAGAARRNQAILKMSASCGDLELDRAVLEETRTELAKGWAEGPFQIGDLEKDAVISRRFPLRQGAKIRLIDDYSISGINECTTTHNKIDLHMVDTFAALMKEFFSKCAAIGSSSELLAKTYDLKSAYRQVPVCSRHLRFAYFCIYNHELDRAEIYRMKTLPFGATHSVYNFLRIARALHSIAARGLFLLNTNFYDDFILVSRSANQTSASHGMEMVFLLTGWEFAKDGKKATDFHVTCKALGVEFDLSKSKDRVLCIGNTEQRKVELVEYIEKVLNDKRMSRHESLVLRGRLGFADSQVHGRLGKLVLNRIVEHAYGTQLELSTSLVEALAWMKTRLLTSKPKAIDCEPLQQCFLFTDAAYEPVDRTGGLGAVLVDEDGTCMSWFSLPLNSELCDAFGALKKDTIIYELELLAAVYSFHFWSDIVFRRLTVHFGDNDAVRFALIKGSAQGQAALALIHLQLRLESERPSQFWFARVPTEVISLLDVWNILSFDQRRVDLLMQKKAFSNFYTSGKRLWGLPQFSGAEK</sequence>